<accession>A0A1M7M9U8</accession>
<dbReference type="InterPro" id="IPR025953">
    <property type="entry name" value="YlbD_coat"/>
</dbReference>
<evidence type="ECO:0000313" key="2">
    <source>
        <dbReference type="Proteomes" id="UP000184184"/>
    </source>
</evidence>
<protein>
    <submittedName>
        <fullName evidence="1">Putative coat protein</fullName>
    </submittedName>
</protein>
<dbReference type="RefSeq" id="WP_073200560.1">
    <property type="nucleotide sequence ID" value="NZ_FRCZ01000002.1"/>
</dbReference>
<dbReference type="Pfam" id="PF14071">
    <property type="entry name" value="YlbD_coat"/>
    <property type="match status" value="1"/>
</dbReference>
<gene>
    <name evidence="1" type="ORF">SAMN05216179_1128</name>
</gene>
<reference evidence="1 2" key="1">
    <citation type="submission" date="2016-11" db="EMBL/GenBank/DDBJ databases">
        <authorList>
            <person name="Jaros S."/>
            <person name="Januszkiewicz K."/>
            <person name="Wedrychowicz H."/>
        </authorList>
    </citation>
    <scope>NUCLEOTIDE SEQUENCE [LARGE SCALE GENOMIC DNA]</scope>
    <source>
        <strain evidence="1 2">CGMCC 1.10681</strain>
    </source>
</reference>
<organism evidence="1 2">
    <name type="scientific">Gracilibacillus kekensis</name>
    <dbReference type="NCBI Taxonomy" id="1027249"/>
    <lineage>
        <taxon>Bacteria</taxon>
        <taxon>Bacillati</taxon>
        <taxon>Bacillota</taxon>
        <taxon>Bacilli</taxon>
        <taxon>Bacillales</taxon>
        <taxon>Bacillaceae</taxon>
        <taxon>Gracilibacillus</taxon>
    </lineage>
</organism>
<dbReference type="OrthoDB" id="1655540at2"/>
<dbReference type="EMBL" id="FRCZ01000002">
    <property type="protein sequence ID" value="SHM87571.1"/>
    <property type="molecule type" value="Genomic_DNA"/>
</dbReference>
<sequence length="129" mass="15102">MKNSSHTSVQQFKTFIHEHPLLIKKVREGELNLQETYEKYVLLGEDDPTWEKYKKNGEVKAEESTSSSQLYQKLWKHIEHLDVNQVENHINDLNGAIGNILTLIDQFKQFRSNQISSSPSDQMFNRPKD</sequence>
<keyword evidence="1" id="KW-0167">Capsid protein</keyword>
<proteinExistence type="predicted"/>
<keyword evidence="2" id="KW-1185">Reference proteome</keyword>
<name>A0A1M7M9U8_9BACI</name>
<evidence type="ECO:0000313" key="1">
    <source>
        <dbReference type="EMBL" id="SHM87571.1"/>
    </source>
</evidence>
<dbReference type="STRING" id="1027249.SAMN05216179_1128"/>
<dbReference type="AlphaFoldDB" id="A0A1M7M9U8"/>
<dbReference type="Proteomes" id="UP000184184">
    <property type="component" value="Unassembled WGS sequence"/>
</dbReference>
<keyword evidence="1" id="KW-0946">Virion</keyword>